<sequence length="172" mass="18716">MPVFSPGEGIRRRRGVLLLTRRGARPTPPRPSRPAQLRALLAVLDEAVAAQRPADAAVAACGEPGPVSGQAARDCGDASSALLRLRARLRQLPLTDPDLVEAQAYAERLLAYDQWMVYQSVNLAFSVHPDARTESARLQLNGLGRSADDLRRLREGLQLEESAPVHPTRRTG</sequence>
<name>A0A117RD76_9ACTN</name>
<dbReference type="EMBL" id="LMWW01000018">
    <property type="protein sequence ID" value="KUN84283.1"/>
    <property type="molecule type" value="Genomic_DNA"/>
</dbReference>
<organism evidence="1 2">
    <name type="scientific">Streptomyces griseoruber</name>
    <dbReference type="NCBI Taxonomy" id="1943"/>
    <lineage>
        <taxon>Bacteria</taxon>
        <taxon>Bacillati</taxon>
        <taxon>Actinomycetota</taxon>
        <taxon>Actinomycetes</taxon>
        <taxon>Kitasatosporales</taxon>
        <taxon>Streptomycetaceae</taxon>
        <taxon>Streptomyces</taxon>
    </lineage>
</organism>
<dbReference type="RefSeq" id="WP_055636297.1">
    <property type="nucleotide sequence ID" value="NZ_JBIRRP010000016.1"/>
</dbReference>
<reference evidence="1 2" key="1">
    <citation type="submission" date="2015-10" db="EMBL/GenBank/DDBJ databases">
        <title>Draft genome sequence of Streptomyces griseoruber DSM 40281, type strain for the species Streptomyces griseoruber.</title>
        <authorList>
            <person name="Ruckert C."/>
            <person name="Winkler A."/>
            <person name="Kalinowski J."/>
            <person name="Kampfer P."/>
            <person name="Glaeser S."/>
        </authorList>
    </citation>
    <scope>NUCLEOTIDE SEQUENCE [LARGE SCALE GENOMIC DNA]</scope>
    <source>
        <strain evidence="1 2">DSM 40281</strain>
    </source>
</reference>
<evidence type="ECO:0000313" key="2">
    <source>
        <dbReference type="Proteomes" id="UP000052982"/>
    </source>
</evidence>
<dbReference type="AlphaFoldDB" id="A0A117RD76"/>
<protein>
    <submittedName>
        <fullName evidence="1">Uncharacterized protein</fullName>
    </submittedName>
</protein>
<comment type="caution">
    <text evidence="1">The sequence shown here is derived from an EMBL/GenBank/DDBJ whole genome shotgun (WGS) entry which is preliminary data.</text>
</comment>
<keyword evidence="2" id="KW-1185">Reference proteome</keyword>
<accession>A0A117RD76</accession>
<gene>
    <name evidence="1" type="ORF">AQJ64_16135</name>
</gene>
<proteinExistence type="predicted"/>
<dbReference type="Proteomes" id="UP000052982">
    <property type="component" value="Unassembled WGS sequence"/>
</dbReference>
<evidence type="ECO:0000313" key="1">
    <source>
        <dbReference type="EMBL" id="KUN84283.1"/>
    </source>
</evidence>